<organism evidence="2 3">
    <name type="scientific">Caballeronia sordidicola</name>
    <name type="common">Burkholderia sordidicola</name>
    <dbReference type="NCBI Taxonomy" id="196367"/>
    <lineage>
        <taxon>Bacteria</taxon>
        <taxon>Pseudomonadati</taxon>
        <taxon>Pseudomonadota</taxon>
        <taxon>Betaproteobacteria</taxon>
        <taxon>Burkholderiales</taxon>
        <taxon>Burkholderiaceae</taxon>
        <taxon>Caballeronia</taxon>
    </lineage>
</organism>
<dbReference type="InterPro" id="IPR022500">
    <property type="entry name" value="PRTRC_ThiF"/>
</dbReference>
<gene>
    <name evidence="2" type="ORF">AWB64_05312</name>
</gene>
<dbReference type="NCBIfam" id="TIGR03736">
    <property type="entry name" value="PRTRC_ThiF"/>
    <property type="match status" value="1"/>
</dbReference>
<dbReference type="PANTHER" id="PTHR10953">
    <property type="entry name" value="UBIQUITIN-ACTIVATING ENZYME E1"/>
    <property type="match status" value="1"/>
</dbReference>
<dbReference type="InterPro" id="IPR035985">
    <property type="entry name" value="Ubiquitin-activating_enz"/>
</dbReference>
<dbReference type="SUPFAM" id="SSF69572">
    <property type="entry name" value="Activating enzymes of the ubiquitin-like proteins"/>
    <property type="match status" value="1"/>
</dbReference>
<protein>
    <submittedName>
        <fullName evidence="2">UBA/THIF-type NAD/FAD binding protein</fullName>
    </submittedName>
</protein>
<dbReference type="GO" id="GO:0005737">
    <property type="term" value="C:cytoplasm"/>
    <property type="evidence" value="ECO:0007669"/>
    <property type="project" value="TreeGrafter"/>
</dbReference>
<sequence length="281" mass="30654">MSGAMKVRHAIPSHMLSRPWQVMVVGAGGTGSAVLPSLARLHHAMMELGHPGGIDCTVFDDDTVSPTNVGRQGFYPNDVGEFKASLIVNRLNALMGTNWRAETQRFTKNVNCYSADLIIGCVDTRAARRAIVEAAQNANVYYLDCGNDTDRGQVVIGQLMALSEAKKRPERLPHVGELFPDLIDAALDATDETPSCSMADALRKQSLVINQAIAVQAFNLLWTMFRTGVVPFSGVFVNLATGRTNPIPIDPAAWCRFGYTYVAPKARKKKLRKGEAEPIPR</sequence>
<dbReference type="OrthoDB" id="5298642at2"/>
<feature type="domain" description="THIF-type NAD/FAD binding fold" evidence="1">
    <location>
        <begin position="21"/>
        <end position="222"/>
    </location>
</feature>
<dbReference type="AlphaFoldDB" id="A0A158I0X8"/>
<evidence type="ECO:0000313" key="2">
    <source>
        <dbReference type="EMBL" id="SAL50275.1"/>
    </source>
</evidence>
<evidence type="ECO:0000313" key="3">
    <source>
        <dbReference type="Proteomes" id="UP000054893"/>
    </source>
</evidence>
<dbReference type="Gene3D" id="3.40.50.720">
    <property type="entry name" value="NAD(P)-binding Rossmann-like Domain"/>
    <property type="match status" value="1"/>
</dbReference>
<dbReference type="Proteomes" id="UP000054893">
    <property type="component" value="Unassembled WGS sequence"/>
</dbReference>
<dbReference type="GO" id="GO:0004792">
    <property type="term" value="F:thiosulfate-cyanide sulfurtransferase activity"/>
    <property type="evidence" value="ECO:0007669"/>
    <property type="project" value="TreeGrafter"/>
</dbReference>
<evidence type="ECO:0000259" key="1">
    <source>
        <dbReference type="Pfam" id="PF00899"/>
    </source>
</evidence>
<dbReference type="CDD" id="cd01483">
    <property type="entry name" value="E1_enzyme_family"/>
    <property type="match status" value="1"/>
</dbReference>
<dbReference type="PANTHER" id="PTHR10953:SF247">
    <property type="entry name" value="SLL6053 PROTEIN"/>
    <property type="match status" value="1"/>
</dbReference>
<dbReference type="InterPro" id="IPR045886">
    <property type="entry name" value="ThiF/MoeB/HesA"/>
</dbReference>
<name>A0A158I0X8_CABSO</name>
<accession>A0A158I0X8</accession>
<proteinExistence type="predicted"/>
<dbReference type="RefSeq" id="WP_060858306.1">
    <property type="nucleotide sequence ID" value="NZ_FCOC02000023.1"/>
</dbReference>
<dbReference type="InterPro" id="IPR000594">
    <property type="entry name" value="ThiF_NAD_FAD-bd"/>
</dbReference>
<reference evidence="2 3" key="1">
    <citation type="submission" date="2016-01" db="EMBL/GenBank/DDBJ databases">
        <authorList>
            <person name="Oliw E.H."/>
        </authorList>
    </citation>
    <scope>NUCLEOTIDE SEQUENCE [LARGE SCALE GENOMIC DNA]</scope>
    <source>
        <strain evidence="2">LMG 22029</strain>
    </source>
</reference>
<dbReference type="GO" id="GO:0008641">
    <property type="term" value="F:ubiquitin-like modifier activating enzyme activity"/>
    <property type="evidence" value="ECO:0007669"/>
    <property type="project" value="InterPro"/>
</dbReference>
<dbReference type="GO" id="GO:0016779">
    <property type="term" value="F:nucleotidyltransferase activity"/>
    <property type="evidence" value="ECO:0007669"/>
    <property type="project" value="TreeGrafter"/>
</dbReference>
<dbReference type="Pfam" id="PF00899">
    <property type="entry name" value="ThiF"/>
    <property type="match status" value="1"/>
</dbReference>
<dbReference type="EMBL" id="FCOC02000023">
    <property type="protein sequence ID" value="SAL50275.1"/>
    <property type="molecule type" value="Genomic_DNA"/>
</dbReference>